<feature type="compositionally biased region" description="Low complexity" evidence="1">
    <location>
        <begin position="57"/>
        <end position="70"/>
    </location>
</feature>
<feature type="compositionally biased region" description="Polar residues" evidence="1">
    <location>
        <begin position="35"/>
        <end position="51"/>
    </location>
</feature>
<reference evidence="2 3" key="1">
    <citation type="journal article" date="2024" name="BMC Genomics">
        <title>Genome assembly of redclaw crayfish (Cherax quadricarinatus) provides insights into its immune adaptation and hypoxia tolerance.</title>
        <authorList>
            <person name="Liu Z."/>
            <person name="Zheng J."/>
            <person name="Li H."/>
            <person name="Fang K."/>
            <person name="Wang S."/>
            <person name="He J."/>
            <person name="Zhou D."/>
            <person name="Weng S."/>
            <person name="Chi M."/>
            <person name="Gu Z."/>
            <person name="He J."/>
            <person name="Li F."/>
            <person name="Wang M."/>
        </authorList>
    </citation>
    <scope>NUCLEOTIDE SEQUENCE [LARGE SCALE GENOMIC DNA]</scope>
    <source>
        <strain evidence="2">ZL_2023a</strain>
    </source>
</reference>
<protein>
    <submittedName>
        <fullName evidence="2">Uncharacterized protein</fullName>
    </submittedName>
</protein>
<evidence type="ECO:0000313" key="3">
    <source>
        <dbReference type="Proteomes" id="UP001445076"/>
    </source>
</evidence>
<dbReference type="Proteomes" id="UP001445076">
    <property type="component" value="Unassembled WGS sequence"/>
</dbReference>
<feature type="region of interest" description="Disordered" evidence="1">
    <location>
        <begin position="430"/>
        <end position="527"/>
    </location>
</feature>
<name>A0AAW0XLF1_CHEQU</name>
<accession>A0AAW0XLF1</accession>
<feature type="compositionally biased region" description="Low complexity" evidence="1">
    <location>
        <begin position="492"/>
        <end position="508"/>
    </location>
</feature>
<sequence length="527" mass="55732">GQGQGQSRPPRSRTNVALQAIMKRNSAMQEAKQVTFKTPSPAISPNPSEASSDSHRSQLSTPPLLSSTSQRDPMSSSPMPHHLGQMYQIGTPPQGQGTSFGRQNQSSESNFPSQQHQQFGGQPPWGGMSGNISSPHNMSRSLHQQNQPMNTGPAFNMQRNGSGPSPQTVLQQLQSTTPNQSDLLTAGIFNRPPLEGFHQLGGAVPPRPGVDIPNRMREPAPRMLEMMGMTRAPPSFGPVDGLGNTCRMHPQGTEGQGLDSSCMTQAQFRQHQSQQDMDTVTSQAKMNPVTHPLLSPGAMNAHLFGIDGRQNVSVSSGTGVSGGPRNVFGDSDVGAPRGPGLSPPMGMGWGPGHNESKSYHMSHPPPTLASLLQQHAPVDMRLNLQLDHGSDQLTSGLARLPGGPSVHNPAINSRSPPGVGPLGTVPLGMLSMPSTQPPGSIPHSQPPRGQPFMQEGEVEGPSGNTYSLFSPMSGGGMGMGVGPSRTVPHPLYPSSSQPSGQQSLWSGPGPSPLERLLEQKKYSNVPK</sequence>
<feature type="non-terminal residue" evidence="2">
    <location>
        <position position="1"/>
    </location>
</feature>
<proteinExistence type="predicted"/>
<evidence type="ECO:0000313" key="2">
    <source>
        <dbReference type="EMBL" id="KAK8740168.1"/>
    </source>
</evidence>
<dbReference type="AlphaFoldDB" id="A0AAW0XLF1"/>
<feature type="compositionally biased region" description="Pro residues" evidence="1">
    <location>
        <begin position="435"/>
        <end position="449"/>
    </location>
</feature>
<evidence type="ECO:0000256" key="1">
    <source>
        <dbReference type="SAM" id="MobiDB-lite"/>
    </source>
</evidence>
<gene>
    <name evidence="2" type="ORF">OTU49_003073</name>
</gene>
<feature type="compositionally biased region" description="Polar residues" evidence="1">
    <location>
        <begin position="130"/>
        <end position="150"/>
    </location>
</feature>
<comment type="caution">
    <text evidence="2">The sequence shown here is derived from an EMBL/GenBank/DDBJ whole genome shotgun (WGS) entry which is preliminary data.</text>
</comment>
<dbReference type="EMBL" id="JARKIK010000034">
    <property type="protein sequence ID" value="KAK8740168.1"/>
    <property type="molecule type" value="Genomic_DNA"/>
</dbReference>
<keyword evidence="3" id="KW-1185">Reference proteome</keyword>
<feature type="region of interest" description="Disordered" evidence="1">
    <location>
        <begin position="27"/>
        <end position="175"/>
    </location>
</feature>
<organism evidence="2 3">
    <name type="scientific">Cherax quadricarinatus</name>
    <name type="common">Australian red claw crayfish</name>
    <dbReference type="NCBI Taxonomy" id="27406"/>
    <lineage>
        <taxon>Eukaryota</taxon>
        <taxon>Metazoa</taxon>
        <taxon>Ecdysozoa</taxon>
        <taxon>Arthropoda</taxon>
        <taxon>Crustacea</taxon>
        <taxon>Multicrustacea</taxon>
        <taxon>Malacostraca</taxon>
        <taxon>Eumalacostraca</taxon>
        <taxon>Eucarida</taxon>
        <taxon>Decapoda</taxon>
        <taxon>Pleocyemata</taxon>
        <taxon>Astacidea</taxon>
        <taxon>Parastacoidea</taxon>
        <taxon>Parastacidae</taxon>
        <taxon>Cherax</taxon>
    </lineage>
</organism>
<feature type="compositionally biased region" description="Polar residues" evidence="1">
    <location>
        <begin position="157"/>
        <end position="175"/>
    </location>
</feature>
<feature type="compositionally biased region" description="Polar residues" evidence="1">
    <location>
        <begin position="91"/>
        <end position="120"/>
    </location>
</feature>